<dbReference type="EMBL" id="CP137690">
    <property type="protein sequence ID" value="XRJ21342.1"/>
    <property type="molecule type" value="Genomic_DNA"/>
</dbReference>
<evidence type="ECO:0000313" key="2">
    <source>
        <dbReference type="Proteomes" id="UP000257089"/>
    </source>
</evidence>
<gene>
    <name evidence="1" type="ORF">DEQ67_015235</name>
</gene>
<proteinExistence type="predicted"/>
<evidence type="ECO:0000313" key="1">
    <source>
        <dbReference type="EMBL" id="XRJ21342.1"/>
    </source>
</evidence>
<protein>
    <submittedName>
        <fullName evidence="1">Uncharacterized protein</fullName>
    </submittedName>
</protein>
<reference evidence="1" key="1">
    <citation type="submission" date="2023-10" db="EMBL/GenBank/DDBJ databases">
        <title>A new archaeal virus that suppresses the transcription of host immunity genes.</title>
        <authorList>
            <person name="Turgeman-Grott I."/>
            <person name="Golan N."/>
            <person name="Neri U."/>
            <person name="Naki D."/>
            <person name="Altman N."/>
            <person name="Eizenshtein K."/>
            <person name="Choudhary D."/>
            <person name="Levi R."/>
            <person name="Himani H."/>
            <person name="Reshef L."/>
            <person name="Papke T.R."/>
            <person name="Gophna U."/>
        </authorList>
    </citation>
    <scope>NUCLEOTIDE SEQUENCE</scope>
    <source>
        <strain evidence="1">Atlit-48N</strain>
    </source>
</reference>
<sequence length="45" mass="5149">MADDARTLYDTYLDYDHVDLDITAVADHVAMQQIAGENFEMEKGR</sequence>
<keyword evidence="1" id="KW-0614">Plasmid</keyword>
<organism evidence="1 2">
    <name type="scientific">Haloferax sp. Atlit-48N</name>
    <dbReference type="NCBI Taxonomy" id="2077198"/>
    <lineage>
        <taxon>Archaea</taxon>
        <taxon>Methanobacteriati</taxon>
        <taxon>Methanobacteriota</taxon>
        <taxon>Stenosarchaea group</taxon>
        <taxon>Halobacteria</taxon>
        <taxon>Halobacteriales</taxon>
        <taxon>Haloferacaceae</taxon>
        <taxon>Haloferax</taxon>
    </lineage>
</organism>
<dbReference type="Proteomes" id="UP000257089">
    <property type="component" value="Plasmid p48N_1"/>
</dbReference>
<accession>A0ACD5I191</accession>
<name>A0ACD5I191_9EURY</name>
<geneLocation type="plasmid" evidence="1 2">
    <name>p48N_1</name>
</geneLocation>